<evidence type="ECO:0000256" key="1">
    <source>
        <dbReference type="ARBA" id="ARBA00009437"/>
    </source>
</evidence>
<dbReference type="PROSITE" id="PS50931">
    <property type="entry name" value="HTH_LYSR"/>
    <property type="match status" value="1"/>
</dbReference>
<dbReference type="AlphaFoldDB" id="A0A158D8Y0"/>
<sequence>MITSIDAILRRLRGNHVALLIALDDHGSLRKAAQQVSLSQPATTKSLREIEAMFGTELFARSPRGIVPNELGRCVIRHARAVRSEIGALRDELAAIMRGGGGMLAIGAVMGSMPEWLAPILRALRHVQPDVSVEVWEDNSARLLSMLDQRLLDLVIGRPSISVHPEAYDFIPLEVEEVCLVVDGADPLASVQRLTLDELADNPWIVPQAALPMRSLLEQLFDDAEVPFPRYAIETSSTFATLSLLRASVGTVALMPLKVAQYFQAHGMMAVLPIRIERRGAPYGIATRRGATPTAPVQRFIELCKEKRDEQLHRSDI</sequence>
<dbReference type="OrthoDB" id="8806341at2"/>
<dbReference type="InterPro" id="IPR050950">
    <property type="entry name" value="HTH-type_LysR_regulators"/>
</dbReference>
<gene>
    <name evidence="6" type="ORF">AWB76_06587</name>
</gene>
<dbReference type="STRING" id="1777137.AWB76_06587"/>
<dbReference type="SUPFAM" id="SSF53850">
    <property type="entry name" value="Periplasmic binding protein-like II"/>
    <property type="match status" value="1"/>
</dbReference>
<dbReference type="PANTHER" id="PTHR30419">
    <property type="entry name" value="HTH-TYPE TRANSCRIPTIONAL REGULATOR YBHD"/>
    <property type="match status" value="1"/>
</dbReference>
<keyword evidence="4" id="KW-0804">Transcription</keyword>
<dbReference type="EMBL" id="FCOI02000035">
    <property type="protein sequence ID" value="SAK90830.1"/>
    <property type="molecule type" value="Genomic_DNA"/>
</dbReference>
<reference evidence="7" key="1">
    <citation type="submission" date="2016-01" db="EMBL/GenBank/DDBJ databases">
        <authorList>
            <person name="Peeters Charlotte."/>
        </authorList>
    </citation>
    <scope>NUCLEOTIDE SEQUENCE [LARGE SCALE GENOMIC DNA]</scope>
</reference>
<keyword evidence="7" id="KW-1185">Reference proteome</keyword>
<keyword evidence="3" id="KW-0238">DNA-binding</keyword>
<dbReference type="SUPFAM" id="SSF46785">
    <property type="entry name" value="Winged helix' DNA-binding domain"/>
    <property type="match status" value="1"/>
</dbReference>
<dbReference type="Pfam" id="PF03466">
    <property type="entry name" value="LysR_substrate"/>
    <property type="match status" value="1"/>
</dbReference>
<name>A0A158D8Y0_9BURK</name>
<organism evidence="6 7">
    <name type="scientific">Caballeronia temeraria</name>
    <dbReference type="NCBI Taxonomy" id="1777137"/>
    <lineage>
        <taxon>Bacteria</taxon>
        <taxon>Pseudomonadati</taxon>
        <taxon>Pseudomonadota</taxon>
        <taxon>Betaproteobacteria</taxon>
        <taxon>Burkholderiales</taxon>
        <taxon>Burkholderiaceae</taxon>
        <taxon>Caballeronia</taxon>
    </lineage>
</organism>
<accession>A0A158D8Y0</accession>
<evidence type="ECO:0000256" key="2">
    <source>
        <dbReference type="ARBA" id="ARBA00023015"/>
    </source>
</evidence>
<dbReference type="Pfam" id="PF00126">
    <property type="entry name" value="HTH_1"/>
    <property type="match status" value="1"/>
</dbReference>
<dbReference type="InterPro" id="IPR005119">
    <property type="entry name" value="LysR_subst-bd"/>
</dbReference>
<dbReference type="GO" id="GO:0003700">
    <property type="term" value="F:DNA-binding transcription factor activity"/>
    <property type="evidence" value="ECO:0007669"/>
    <property type="project" value="InterPro"/>
</dbReference>
<keyword evidence="2" id="KW-0805">Transcription regulation</keyword>
<dbReference type="PANTHER" id="PTHR30419:SF8">
    <property type="entry name" value="NITROGEN ASSIMILATION TRANSCRIPTIONAL ACTIVATOR-RELATED"/>
    <property type="match status" value="1"/>
</dbReference>
<comment type="similarity">
    <text evidence="1">Belongs to the LysR transcriptional regulatory family.</text>
</comment>
<proteinExistence type="inferred from homology"/>
<dbReference type="InterPro" id="IPR000847">
    <property type="entry name" value="LysR_HTH_N"/>
</dbReference>
<evidence type="ECO:0000259" key="5">
    <source>
        <dbReference type="PROSITE" id="PS50931"/>
    </source>
</evidence>
<dbReference type="InterPro" id="IPR036388">
    <property type="entry name" value="WH-like_DNA-bd_sf"/>
</dbReference>
<dbReference type="GO" id="GO:0003677">
    <property type="term" value="F:DNA binding"/>
    <property type="evidence" value="ECO:0007669"/>
    <property type="project" value="UniProtKB-KW"/>
</dbReference>
<dbReference type="Proteomes" id="UP000054624">
    <property type="component" value="Unassembled WGS sequence"/>
</dbReference>
<evidence type="ECO:0000256" key="4">
    <source>
        <dbReference type="ARBA" id="ARBA00023163"/>
    </source>
</evidence>
<dbReference type="GO" id="GO:0005829">
    <property type="term" value="C:cytosol"/>
    <property type="evidence" value="ECO:0007669"/>
    <property type="project" value="TreeGrafter"/>
</dbReference>
<evidence type="ECO:0000256" key="3">
    <source>
        <dbReference type="ARBA" id="ARBA00023125"/>
    </source>
</evidence>
<feature type="domain" description="HTH lysR-type" evidence="5">
    <location>
        <begin position="15"/>
        <end position="69"/>
    </location>
</feature>
<evidence type="ECO:0000313" key="7">
    <source>
        <dbReference type="Proteomes" id="UP000054624"/>
    </source>
</evidence>
<dbReference type="Gene3D" id="3.40.190.290">
    <property type="match status" value="1"/>
</dbReference>
<dbReference type="InterPro" id="IPR036390">
    <property type="entry name" value="WH_DNA-bd_sf"/>
</dbReference>
<dbReference type="Gene3D" id="1.10.10.10">
    <property type="entry name" value="Winged helix-like DNA-binding domain superfamily/Winged helix DNA-binding domain"/>
    <property type="match status" value="1"/>
</dbReference>
<evidence type="ECO:0000313" key="6">
    <source>
        <dbReference type="EMBL" id="SAK90830.1"/>
    </source>
</evidence>
<protein>
    <submittedName>
        <fullName evidence="6">LysR family transcriptional regulator</fullName>
    </submittedName>
</protein>
<dbReference type="RefSeq" id="WP_061164194.1">
    <property type="nucleotide sequence ID" value="NZ_FCOI02000035.1"/>
</dbReference>
<dbReference type="PRINTS" id="PR00039">
    <property type="entry name" value="HTHLYSR"/>
</dbReference>